<sequence length="161" mass="18398">MMFSTPLLLTCFIEVQRRPNSRLLRKCWANNSHNLKSFGVLDCVRKDRCNFVRGKEYQMQIGFKPVEQLKTQSWSHLGRCTRRADKVSHGKMKMPASSATSLVRLSTVGHIGIYCQSVSILSEFPKVDVQVNWLLTSPEVATRKDQKFPLSAKFASSFWAN</sequence>
<reference evidence="2" key="1">
    <citation type="submission" date="2022-11" db="UniProtKB">
        <authorList>
            <consortium name="WormBaseParasite"/>
        </authorList>
    </citation>
    <scope>IDENTIFICATION</scope>
</reference>
<protein>
    <submittedName>
        <fullName evidence="2">Uncharacterized protein</fullName>
    </submittedName>
</protein>
<dbReference type="Gene3D" id="2.60.40.770">
    <property type="match status" value="1"/>
</dbReference>
<name>A0A914IEY2_GLORO</name>
<evidence type="ECO:0000313" key="2">
    <source>
        <dbReference type="WBParaSite" id="Gr19_v10_g9269.t1"/>
    </source>
</evidence>
<accession>A0A914IEY2</accession>
<proteinExistence type="predicted"/>
<dbReference type="AlphaFoldDB" id="A0A914IEY2"/>
<organism evidence="1 2">
    <name type="scientific">Globodera rostochiensis</name>
    <name type="common">Golden nematode worm</name>
    <name type="synonym">Heterodera rostochiensis</name>
    <dbReference type="NCBI Taxonomy" id="31243"/>
    <lineage>
        <taxon>Eukaryota</taxon>
        <taxon>Metazoa</taxon>
        <taxon>Ecdysozoa</taxon>
        <taxon>Nematoda</taxon>
        <taxon>Chromadorea</taxon>
        <taxon>Rhabditida</taxon>
        <taxon>Tylenchina</taxon>
        <taxon>Tylenchomorpha</taxon>
        <taxon>Tylenchoidea</taxon>
        <taxon>Heteroderidae</taxon>
        <taxon>Heteroderinae</taxon>
        <taxon>Globodera</taxon>
    </lineage>
</organism>
<keyword evidence="1" id="KW-1185">Reference proteome</keyword>
<evidence type="ECO:0000313" key="1">
    <source>
        <dbReference type="Proteomes" id="UP000887572"/>
    </source>
</evidence>
<dbReference type="Proteomes" id="UP000887572">
    <property type="component" value="Unplaced"/>
</dbReference>
<dbReference type="WBParaSite" id="Gr19_v10_g9269.t1">
    <property type="protein sequence ID" value="Gr19_v10_g9269.t1"/>
    <property type="gene ID" value="Gr19_v10_g9269"/>
</dbReference>